<feature type="binding site" evidence="13">
    <location>
        <position position="260"/>
    </location>
    <ligand>
        <name>Mg(2+)</name>
        <dbReference type="ChEBI" id="CHEBI:18420"/>
        <note>shared with beta subunit</note>
    </ligand>
</feature>
<evidence type="ECO:0000313" key="16">
    <source>
        <dbReference type="Proteomes" id="UP001185659"/>
    </source>
</evidence>
<dbReference type="NCBIfam" id="TIGR00468">
    <property type="entry name" value="pheS"/>
    <property type="match status" value="1"/>
</dbReference>
<dbReference type="CDD" id="cd00496">
    <property type="entry name" value="PheRS_alpha_core"/>
    <property type="match status" value="1"/>
</dbReference>
<comment type="subunit">
    <text evidence="3 13">Tetramer of two alpha and two beta subunits.</text>
</comment>
<dbReference type="InterPro" id="IPR002319">
    <property type="entry name" value="Phenylalanyl-tRNA_Synthase"/>
</dbReference>
<dbReference type="InterPro" id="IPR022911">
    <property type="entry name" value="Phe_tRNA_ligase_alpha1_bac"/>
</dbReference>
<accession>A0ABU4AIR0</accession>
<protein>
    <recommendedName>
        <fullName evidence="13">Phenylalanine--tRNA ligase alpha subunit</fullName>
        <ecNumber evidence="13">6.1.1.20</ecNumber>
    </recommendedName>
    <alternativeName>
        <fullName evidence="13">Phenylalanyl-tRNA synthetase alpha subunit</fullName>
        <shortName evidence="13">PheRS</shortName>
    </alternativeName>
</protein>
<dbReference type="SUPFAM" id="SSF55681">
    <property type="entry name" value="Class II aaRS and biotin synthetases"/>
    <property type="match status" value="1"/>
</dbReference>
<dbReference type="SUPFAM" id="SSF46589">
    <property type="entry name" value="tRNA-binding arm"/>
    <property type="match status" value="1"/>
</dbReference>
<evidence type="ECO:0000256" key="7">
    <source>
        <dbReference type="ARBA" id="ARBA00022741"/>
    </source>
</evidence>
<evidence type="ECO:0000256" key="11">
    <source>
        <dbReference type="ARBA" id="ARBA00023146"/>
    </source>
</evidence>
<keyword evidence="16" id="KW-1185">Reference proteome</keyword>
<dbReference type="Proteomes" id="UP001185659">
    <property type="component" value="Unassembled WGS sequence"/>
</dbReference>
<dbReference type="InterPro" id="IPR004188">
    <property type="entry name" value="Phe-tRNA_ligase_II_N"/>
</dbReference>
<evidence type="ECO:0000256" key="4">
    <source>
        <dbReference type="ARBA" id="ARBA00022490"/>
    </source>
</evidence>
<evidence type="ECO:0000256" key="5">
    <source>
        <dbReference type="ARBA" id="ARBA00022598"/>
    </source>
</evidence>
<keyword evidence="6 13" id="KW-0479">Metal-binding</keyword>
<evidence type="ECO:0000256" key="2">
    <source>
        <dbReference type="ARBA" id="ARBA00010207"/>
    </source>
</evidence>
<evidence type="ECO:0000259" key="14">
    <source>
        <dbReference type="PROSITE" id="PS50862"/>
    </source>
</evidence>
<feature type="domain" description="Aminoacyl-transfer RNA synthetases class-II family profile" evidence="14">
    <location>
        <begin position="121"/>
        <end position="349"/>
    </location>
</feature>
<keyword evidence="11 13" id="KW-0030">Aminoacyl-tRNA synthetase</keyword>
<keyword evidence="4 13" id="KW-0963">Cytoplasm</keyword>
<evidence type="ECO:0000256" key="8">
    <source>
        <dbReference type="ARBA" id="ARBA00022840"/>
    </source>
</evidence>
<name>A0ABU4AIR0_9HYPH</name>
<evidence type="ECO:0000256" key="13">
    <source>
        <dbReference type="HAMAP-Rule" id="MF_00281"/>
    </source>
</evidence>
<evidence type="ECO:0000256" key="12">
    <source>
        <dbReference type="ARBA" id="ARBA00049255"/>
    </source>
</evidence>
<dbReference type="InterPro" id="IPR004529">
    <property type="entry name" value="Phe-tRNA-synth_IIc_asu"/>
</dbReference>
<keyword evidence="10 13" id="KW-0648">Protein biosynthesis</keyword>
<comment type="catalytic activity">
    <reaction evidence="12 13">
        <text>tRNA(Phe) + L-phenylalanine + ATP = L-phenylalanyl-tRNA(Phe) + AMP + diphosphate + H(+)</text>
        <dbReference type="Rhea" id="RHEA:19413"/>
        <dbReference type="Rhea" id="RHEA-COMP:9668"/>
        <dbReference type="Rhea" id="RHEA-COMP:9699"/>
        <dbReference type="ChEBI" id="CHEBI:15378"/>
        <dbReference type="ChEBI" id="CHEBI:30616"/>
        <dbReference type="ChEBI" id="CHEBI:33019"/>
        <dbReference type="ChEBI" id="CHEBI:58095"/>
        <dbReference type="ChEBI" id="CHEBI:78442"/>
        <dbReference type="ChEBI" id="CHEBI:78531"/>
        <dbReference type="ChEBI" id="CHEBI:456215"/>
        <dbReference type="EC" id="6.1.1.20"/>
    </reaction>
</comment>
<evidence type="ECO:0000256" key="1">
    <source>
        <dbReference type="ARBA" id="ARBA00004496"/>
    </source>
</evidence>
<organism evidence="15 16">
    <name type="scientific">Nitratireductor aquimarinus</name>
    <dbReference type="NCBI Taxonomy" id="889300"/>
    <lineage>
        <taxon>Bacteria</taxon>
        <taxon>Pseudomonadati</taxon>
        <taxon>Pseudomonadota</taxon>
        <taxon>Alphaproteobacteria</taxon>
        <taxon>Hyphomicrobiales</taxon>
        <taxon>Phyllobacteriaceae</taxon>
        <taxon>Nitratireductor</taxon>
    </lineage>
</organism>
<dbReference type="InterPro" id="IPR045864">
    <property type="entry name" value="aa-tRNA-synth_II/BPL/LPL"/>
</dbReference>
<reference evidence="15 16" key="1">
    <citation type="submission" date="2023-10" db="EMBL/GenBank/DDBJ databases">
        <authorList>
            <person name="Venkata Ramana C."/>
            <person name="Sasikala C."/>
            <person name="Dhurka M."/>
        </authorList>
    </citation>
    <scope>NUCLEOTIDE SEQUENCE [LARGE SCALE GENOMIC DNA]</scope>
    <source>
        <strain evidence="15 16">KCTC 32151</strain>
    </source>
</reference>
<dbReference type="HAMAP" id="MF_00281">
    <property type="entry name" value="Phe_tRNA_synth_alpha1"/>
    <property type="match status" value="1"/>
</dbReference>
<evidence type="ECO:0000313" key="15">
    <source>
        <dbReference type="EMBL" id="MDV6226127.1"/>
    </source>
</evidence>
<evidence type="ECO:0000256" key="10">
    <source>
        <dbReference type="ARBA" id="ARBA00022917"/>
    </source>
</evidence>
<gene>
    <name evidence="13 15" type="primary">pheS</name>
    <name evidence="15" type="ORF">R2G56_07485</name>
</gene>
<dbReference type="GO" id="GO:0004826">
    <property type="term" value="F:phenylalanine-tRNA ligase activity"/>
    <property type="evidence" value="ECO:0007669"/>
    <property type="project" value="UniProtKB-EC"/>
</dbReference>
<dbReference type="PROSITE" id="PS50862">
    <property type="entry name" value="AA_TRNA_LIGASE_II"/>
    <property type="match status" value="1"/>
</dbReference>
<dbReference type="Pfam" id="PF02912">
    <property type="entry name" value="Phe_tRNA-synt_N"/>
    <property type="match status" value="1"/>
</dbReference>
<proteinExistence type="inferred from homology"/>
<dbReference type="RefSeq" id="WP_113153686.1">
    <property type="nucleotide sequence ID" value="NZ_CP177239.1"/>
</dbReference>
<dbReference type="EMBL" id="JAWLIP010000002">
    <property type="protein sequence ID" value="MDV6226127.1"/>
    <property type="molecule type" value="Genomic_DNA"/>
</dbReference>
<comment type="cofactor">
    <cofactor evidence="13">
        <name>Mg(2+)</name>
        <dbReference type="ChEBI" id="CHEBI:18420"/>
    </cofactor>
    <text evidence="13">Binds 2 magnesium ions per tetramer.</text>
</comment>
<evidence type="ECO:0000256" key="6">
    <source>
        <dbReference type="ARBA" id="ARBA00022723"/>
    </source>
</evidence>
<sequence length="361" mass="40772">MSELEELEKTIAGQIATAADEQEIEAVRVATLGKKGSVSQMLKTLGSMSPEERQVMGPAINGLKARVTEALTTRRTELREAAIDARLEREKVDVTLPVRRPPAERGRIHPISQVIDEITAIFADMGFAIAEGPDIETDYYNFTALNFPEGHPAREMHDTFFFPPDEKGERKLLRTHTSPVQIHTMEAQEPPIRIVIPGKTYRQDSDATHSPMFHQLEGLVIDKTANVANMKWVLQEFCKSFFEVPQLNMRFRPSFFPFTEPSLEVDIQCDRSQPGEVRFGEGNDWMEILGCGMVHPNVLRACGLDPDEYQGFAWGMGIDRIATLKYGMPDLRDYFDADVRWLEHYGFRPLDLPTLFGGLSA</sequence>
<keyword evidence="9 13" id="KW-0460">Magnesium</keyword>
<dbReference type="PANTHER" id="PTHR11538">
    <property type="entry name" value="PHENYLALANYL-TRNA SYNTHETASE"/>
    <property type="match status" value="1"/>
</dbReference>
<dbReference type="Pfam" id="PF01409">
    <property type="entry name" value="tRNA-synt_2d"/>
    <property type="match status" value="1"/>
</dbReference>
<dbReference type="InterPro" id="IPR006195">
    <property type="entry name" value="aa-tRNA-synth_II"/>
</dbReference>
<dbReference type="Gene3D" id="3.30.930.10">
    <property type="entry name" value="Bira Bifunctional Protein, Domain 2"/>
    <property type="match status" value="1"/>
</dbReference>
<evidence type="ECO:0000256" key="3">
    <source>
        <dbReference type="ARBA" id="ARBA00011209"/>
    </source>
</evidence>
<evidence type="ECO:0000256" key="9">
    <source>
        <dbReference type="ARBA" id="ARBA00022842"/>
    </source>
</evidence>
<keyword evidence="8 13" id="KW-0067">ATP-binding</keyword>
<dbReference type="InterPro" id="IPR010978">
    <property type="entry name" value="tRNA-bd_arm"/>
</dbReference>
<keyword evidence="5 13" id="KW-0436">Ligase</keyword>
<keyword evidence="7 13" id="KW-0547">Nucleotide-binding</keyword>
<dbReference type="EC" id="6.1.1.20" evidence="13"/>
<comment type="caution">
    <text evidence="15">The sequence shown here is derived from an EMBL/GenBank/DDBJ whole genome shotgun (WGS) entry which is preliminary data.</text>
</comment>
<comment type="similarity">
    <text evidence="2 13">Belongs to the class-II aminoacyl-tRNA synthetase family. Phe-tRNA synthetase alpha subunit type 1 subfamily.</text>
</comment>
<comment type="subcellular location">
    <subcellularLocation>
        <location evidence="1 13">Cytoplasm</location>
    </subcellularLocation>
</comment>
<dbReference type="PANTHER" id="PTHR11538:SF41">
    <property type="entry name" value="PHENYLALANINE--TRNA LIGASE, MITOCHONDRIAL"/>
    <property type="match status" value="1"/>
</dbReference>